<dbReference type="Proteomes" id="UP000663181">
    <property type="component" value="Chromosome"/>
</dbReference>
<dbReference type="RefSeq" id="WP_188795535.1">
    <property type="nucleotide sequence ID" value="NZ_BMIZ01000001.1"/>
</dbReference>
<reference evidence="1 2" key="1">
    <citation type="submission" date="2020-10" db="EMBL/GenBank/DDBJ databases">
        <title>Phylogeny of dyella-like bacteria.</title>
        <authorList>
            <person name="Fu J."/>
        </authorList>
    </citation>
    <scope>NUCLEOTIDE SEQUENCE [LARGE SCALE GENOMIC DNA]</scope>
    <source>
        <strain evidence="1 2">DHOB09</strain>
    </source>
</reference>
<accession>A0ABX7GSX2</accession>
<organism evidence="1 2">
    <name type="scientific">Dyella caseinilytica</name>
    <dbReference type="NCBI Taxonomy" id="1849581"/>
    <lineage>
        <taxon>Bacteria</taxon>
        <taxon>Pseudomonadati</taxon>
        <taxon>Pseudomonadota</taxon>
        <taxon>Gammaproteobacteria</taxon>
        <taxon>Lysobacterales</taxon>
        <taxon>Rhodanobacteraceae</taxon>
        <taxon>Dyella</taxon>
    </lineage>
</organism>
<keyword evidence="2" id="KW-1185">Reference proteome</keyword>
<evidence type="ECO:0000313" key="1">
    <source>
        <dbReference type="EMBL" id="QRN53545.1"/>
    </source>
</evidence>
<evidence type="ECO:0000313" key="2">
    <source>
        <dbReference type="Proteomes" id="UP000663181"/>
    </source>
</evidence>
<gene>
    <name evidence="1" type="ORF">ISN74_19385</name>
</gene>
<protein>
    <submittedName>
        <fullName evidence="1">Transposase</fullName>
    </submittedName>
</protein>
<proteinExistence type="predicted"/>
<dbReference type="SUPFAM" id="SSF48295">
    <property type="entry name" value="TrpR-like"/>
    <property type="match status" value="1"/>
</dbReference>
<dbReference type="InterPro" id="IPR010921">
    <property type="entry name" value="Trp_repressor/repl_initiator"/>
</dbReference>
<dbReference type="EMBL" id="CP064030">
    <property type="protein sequence ID" value="QRN53545.1"/>
    <property type="molecule type" value="Genomic_DNA"/>
</dbReference>
<sequence length="317" mass="35838">MAKRQRRKHPPEFKVKVALATLDGKKTLAELANAFNVDRSLISAWRTAFLKEVSARMGSAEKPPMVGKPSLAQDERAELAGGQVLGFTADNKIPVRPRYLTVLIDELPFRLSDGYFGEEGRAYCVDLARTALDSEQRPHAEAELMRCYQAVALDEPLSDKACLAFAKGWISYAFAEHAAEGRQMEAALKHRNRAYALLNEASDLASPRIVEEVRAKARKERESEQLKSARKECEVKFAEYLLQQRPPNGWRSHQQAATRCYKKLDEMRATYEPLHGQLWTDDSETFIKLQLIKQRGLLYNAFRGRAPKGSAEAKRSN</sequence>
<name>A0ABX7GSX2_9GAMM</name>